<sequence length="122" mass="14133">MQLTGRLHLIRKCWLRLLLRRATLLLHALLQRNARLRCNGGTCCIWIGHPRHRLLHDLLLHCCLRLSIDNRASRWGNGQRGVIIIYAVISDPKAQRIFHPQAIAHLKIILVDEPHRGDLVIQ</sequence>
<keyword evidence="2" id="KW-1185">Reference proteome</keyword>
<reference evidence="1 2" key="1">
    <citation type="submission" date="2015-12" db="EMBL/GenBank/DDBJ databases">
        <authorList>
            <person name="Bansal K."/>
            <person name="Midha S."/>
            <person name="Patil P.B."/>
        </authorList>
    </citation>
    <scope>NUCLEOTIDE SEQUENCE [LARGE SCALE GENOMIC DNA]</scope>
    <source>
        <strain evidence="1 2">LMG21719</strain>
    </source>
</reference>
<organism evidence="1 2">
    <name type="scientific">Xanthomonas cissicola</name>
    <dbReference type="NCBI Taxonomy" id="86186"/>
    <lineage>
        <taxon>Bacteria</taxon>
        <taxon>Pseudomonadati</taxon>
        <taxon>Pseudomonadota</taxon>
        <taxon>Gammaproteobacteria</taxon>
        <taxon>Lysobacterales</taxon>
        <taxon>Lysobacteraceae</taxon>
        <taxon>Xanthomonas</taxon>
    </lineage>
</organism>
<gene>
    <name evidence="1" type="ORF">Xant_22505</name>
</gene>
<proteinExistence type="predicted"/>
<accession>A0ABX3LZK3</accession>
<protein>
    <recommendedName>
        <fullName evidence="3">Secreted protein</fullName>
    </recommendedName>
</protein>
<evidence type="ECO:0000313" key="1">
    <source>
        <dbReference type="EMBL" id="OOW63417.1"/>
    </source>
</evidence>
<comment type="caution">
    <text evidence="1">The sequence shown here is derived from an EMBL/GenBank/DDBJ whole genome shotgun (WGS) entry which is preliminary data.</text>
</comment>
<name>A0ABX3LZK3_9XANT</name>
<dbReference type="Proteomes" id="UP000190018">
    <property type="component" value="Unassembled WGS sequence"/>
</dbReference>
<dbReference type="EMBL" id="LOJT01000220">
    <property type="protein sequence ID" value="OOW63417.1"/>
    <property type="molecule type" value="Genomic_DNA"/>
</dbReference>
<evidence type="ECO:0000313" key="2">
    <source>
        <dbReference type="Proteomes" id="UP000190018"/>
    </source>
</evidence>
<evidence type="ECO:0008006" key="3">
    <source>
        <dbReference type="Google" id="ProtNLM"/>
    </source>
</evidence>